<evidence type="ECO:0000313" key="2">
    <source>
        <dbReference type="Proteomes" id="UP001373496"/>
    </source>
</evidence>
<sequence length="43" mass="4354">MTEPATAALALRRVVMPAGKPADVPPALVWIPKATSSGLAAAR</sequence>
<organism evidence="1 2">
    <name type="scientific">Klenkia terrae</name>
    <dbReference type="NCBI Taxonomy" id="1052259"/>
    <lineage>
        <taxon>Bacteria</taxon>
        <taxon>Bacillati</taxon>
        <taxon>Actinomycetota</taxon>
        <taxon>Actinomycetes</taxon>
        <taxon>Geodermatophilales</taxon>
        <taxon>Geodermatophilaceae</taxon>
        <taxon>Klenkia</taxon>
    </lineage>
</organism>
<evidence type="ECO:0000313" key="1">
    <source>
        <dbReference type="EMBL" id="MEI4278290.1"/>
    </source>
</evidence>
<protein>
    <submittedName>
        <fullName evidence="1">Uncharacterized protein</fullName>
    </submittedName>
</protein>
<dbReference type="Proteomes" id="UP001373496">
    <property type="component" value="Unassembled WGS sequence"/>
</dbReference>
<name>A0ABU8E437_9ACTN</name>
<gene>
    <name evidence="1" type="ORF">UXQ13_07410</name>
</gene>
<dbReference type="RefSeq" id="WP_263639378.1">
    <property type="nucleotide sequence ID" value="NZ_JBAPLV010000006.1"/>
</dbReference>
<dbReference type="EMBL" id="JBAPLV010000006">
    <property type="protein sequence ID" value="MEI4278290.1"/>
    <property type="molecule type" value="Genomic_DNA"/>
</dbReference>
<comment type="caution">
    <text evidence="1">The sequence shown here is derived from an EMBL/GenBank/DDBJ whole genome shotgun (WGS) entry which is preliminary data.</text>
</comment>
<reference evidence="1 2" key="1">
    <citation type="submission" date="2024-03" db="EMBL/GenBank/DDBJ databases">
        <title>Draft genome sequence of Klenkia terrae.</title>
        <authorList>
            <person name="Duangmal K."/>
            <person name="Chantavorakit T."/>
        </authorList>
    </citation>
    <scope>NUCLEOTIDE SEQUENCE [LARGE SCALE GENOMIC DNA]</scope>
    <source>
        <strain evidence="1 2">JCM 17786</strain>
    </source>
</reference>
<proteinExistence type="predicted"/>
<keyword evidence="2" id="KW-1185">Reference proteome</keyword>
<accession>A0ABU8E437</accession>